<proteinExistence type="inferred from homology"/>
<dbReference type="GO" id="GO:0008360">
    <property type="term" value="P:regulation of cell shape"/>
    <property type="evidence" value="ECO:0007669"/>
    <property type="project" value="UniProtKB-KW"/>
</dbReference>
<evidence type="ECO:0000256" key="6">
    <source>
        <dbReference type="ARBA" id="ARBA00022989"/>
    </source>
</evidence>
<evidence type="ECO:0000313" key="10">
    <source>
        <dbReference type="Proteomes" id="UP000242219"/>
    </source>
</evidence>
<reference evidence="9 10" key="1">
    <citation type="journal article" date="2016" name="Genome Announc.">
        <title>Draft Genome Sequence of the Anaerobic Ammonium-Oxidizing Bacterium 'Candidatus Brocadia sp. 40'.</title>
        <authorList>
            <person name="Ali M."/>
            <person name="Haroon M.F."/>
            <person name="Narita Y."/>
            <person name="Zhang L."/>
            <person name="Rangel Shaw D."/>
            <person name="Okabe S."/>
            <person name="Saikaly P.E."/>
        </authorList>
    </citation>
    <scope>NUCLEOTIDE SEQUENCE [LARGE SCALE GENOMIC DNA]</scope>
    <source>
        <strain evidence="9 10">40</strain>
    </source>
</reference>
<accession>A0A1V6LYN9</accession>
<feature type="transmembrane region" description="Helical" evidence="8">
    <location>
        <begin position="69"/>
        <end position="86"/>
    </location>
</feature>
<dbReference type="Pfam" id="PF04093">
    <property type="entry name" value="MreD"/>
    <property type="match status" value="1"/>
</dbReference>
<evidence type="ECO:0000256" key="3">
    <source>
        <dbReference type="ARBA" id="ARBA00022475"/>
    </source>
</evidence>
<keyword evidence="5" id="KW-0133">Cell shape</keyword>
<keyword evidence="7 8" id="KW-0472">Membrane</keyword>
<evidence type="ECO:0000256" key="5">
    <source>
        <dbReference type="ARBA" id="ARBA00022960"/>
    </source>
</evidence>
<evidence type="ECO:0000256" key="1">
    <source>
        <dbReference type="ARBA" id="ARBA00004651"/>
    </source>
</evidence>
<evidence type="ECO:0000313" key="9">
    <source>
        <dbReference type="EMBL" id="OQD45284.1"/>
    </source>
</evidence>
<dbReference type="Proteomes" id="UP000242219">
    <property type="component" value="Unassembled WGS sequence"/>
</dbReference>
<evidence type="ECO:0000256" key="7">
    <source>
        <dbReference type="ARBA" id="ARBA00023136"/>
    </source>
</evidence>
<dbReference type="AlphaFoldDB" id="A0A1V6LYN9"/>
<protein>
    <submittedName>
        <fullName evidence="9">Rod shape-determining protein MreD</fullName>
    </submittedName>
</protein>
<dbReference type="GO" id="GO:0005886">
    <property type="term" value="C:plasma membrane"/>
    <property type="evidence" value="ECO:0007669"/>
    <property type="project" value="UniProtKB-SubCell"/>
</dbReference>
<feature type="transmembrane region" description="Helical" evidence="8">
    <location>
        <begin position="95"/>
        <end position="116"/>
    </location>
</feature>
<comment type="similarity">
    <text evidence="2">Belongs to the MreD family.</text>
</comment>
<evidence type="ECO:0000256" key="8">
    <source>
        <dbReference type="SAM" id="Phobius"/>
    </source>
</evidence>
<keyword evidence="3" id="KW-1003">Cell membrane</keyword>
<comment type="caution">
    <text evidence="9">The sequence shown here is derived from an EMBL/GenBank/DDBJ whole genome shotgun (WGS) entry which is preliminary data.</text>
</comment>
<evidence type="ECO:0000256" key="4">
    <source>
        <dbReference type="ARBA" id="ARBA00022692"/>
    </source>
</evidence>
<sequence>MRWFPFFCILFSISLFQSTLMYWITLGSAAPDLYFPFVVFYSFLTDIKRNTLANWLTGMSKDVFSEGSFGINSVFFVAIGFFVWSFREILFRGHLVTQILITFIFSVIYNIAYTIHQEIFFYSLSLSATLWMIFCCSLYTAMIVPVLFWILKKFQPTQKLFFIKDN</sequence>
<organism evidence="9 10">
    <name type="scientific">Candidatus Brocadia sapporoensis</name>
    <dbReference type="NCBI Taxonomy" id="392547"/>
    <lineage>
        <taxon>Bacteria</taxon>
        <taxon>Pseudomonadati</taxon>
        <taxon>Planctomycetota</taxon>
        <taxon>Candidatus Brocadiia</taxon>
        <taxon>Candidatus Brocadiales</taxon>
        <taxon>Candidatus Brocadiaceae</taxon>
        <taxon>Candidatus Brocadia</taxon>
    </lineage>
</organism>
<keyword evidence="6 8" id="KW-1133">Transmembrane helix</keyword>
<gene>
    <name evidence="9" type="ORF">BIY37_09140</name>
</gene>
<feature type="transmembrane region" description="Helical" evidence="8">
    <location>
        <begin position="128"/>
        <end position="151"/>
    </location>
</feature>
<dbReference type="RefSeq" id="WP_070067519.1">
    <property type="nucleotide sequence ID" value="NZ_MJUW02000098.1"/>
</dbReference>
<dbReference type="InterPro" id="IPR007227">
    <property type="entry name" value="Cell_shape_determining_MreD"/>
</dbReference>
<dbReference type="NCBIfam" id="TIGR03426">
    <property type="entry name" value="shape_MreD"/>
    <property type="match status" value="1"/>
</dbReference>
<keyword evidence="10" id="KW-1185">Reference proteome</keyword>
<keyword evidence="4 8" id="KW-0812">Transmembrane</keyword>
<comment type="subcellular location">
    <subcellularLocation>
        <location evidence="1">Cell membrane</location>
        <topology evidence="1">Multi-pass membrane protein</topology>
    </subcellularLocation>
</comment>
<evidence type="ECO:0000256" key="2">
    <source>
        <dbReference type="ARBA" id="ARBA00007776"/>
    </source>
</evidence>
<dbReference type="EMBL" id="MJUW02000098">
    <property type="protein sequence ID" value="OQD45284.1"/>
    <property type="molecule type" value="Genomic_DNA"/>
</dbReference>
<name>A0A1V6LYN9_9BACT</name>